<evidence type="ECO:0000313" key="1">
    <source>
        <dbReference type="EMBL" id="URD87704.1"/>
    </source>
</evidence>
<protein>
    <submittedName>
        <fullName evidence="1">Uncharacterized protein</fullName>
    </submittedName>
</protein>
<evidence type="ECO:0000313" key="2">
    <source>
        <dbReference type="Proteomes" id="UP001055439"/>
    </source>
</evidence>
<organism evidence="1 2">
    <name type="scientific">Musa troglodytarum</name>
    <name type="common">fe'i banana</name>
    <dbReference type="NCBI Taxonomy" id="320322"/>
    <lineage>
        <taxon>Eukaryota</taxon>
        <taxon>Viridiplantae</taxon>
        <taxon>Streptophyta</taxon>
        <taxon>Embryophyta</taxon>
        <taxon>Tracheophyta</taxon>
        <taxon>Spermatophyta</taxon>
        <taxon>Magnoliopsida</taxon>
        <taxon>Liliopsida</taxon>
        <taxon>Zingiberales</taxon>
        <taxon>Musaceae</taxon>
        <taxon>Musa</taxon>
    </lineage>
</organism>
<gene>
    <name evidence="1" type="ORF">MUK42_32600</name>
</gene>
<accession>A0A9E7JP63</accession>
<keyword evidence="2" id="KW-1185">Reference proteome</keyword>
<sequence>MCCISNVFGKKKNFEGEVYLFSYINRINNFGWFFYSSILNLDLNEFYDEAKLYDARNLDCKMFIN</sequence>
<dbReference type="Proteomes" id="UP001055439">
    <property type="component" value="Chromosome 2"/>
</dbReference>
<dbReference type="EMBL" id="CP097504">
    <property type="protein sequence ID" value="URD87704.1"/>
    <property type="molecule type" value="Genomic_DNA"/>
</dbReference>
<name>A0A9E7JP63_9LILI</name>
<reference evidence="1" key="1">
    <citation type="submission" date="2022-05" db="EMBL/GenBank/DDBJ databases">
        <title>The Musa troglodytarum L. genome provides insights into the mechanism of non-climacteric behaviour and enrichment of carotenoids.</title>
        <authorList>
            <person name="Wang J."/>
        </authorList>
    </citation>
    <scope>NUCLEOTIDE SEQUENCE</scope>
    <source>
        <tissue evidence="1">Leaf</tissue>
    </source>
</reference>
<proteinExistence type="predicted"/>
<dbReference type="AlphaFoldDB" id="A0A9E7JP63"/>